<name>A0A5N5MZP0_9ROSI</name>
<reference evidence="7" key="1">
    <citation type="journal article" date="2019" name="Gigascience">
        <title>De novo genome assembly of the endangered Acer yangbiense, a plant species with extremely small populations endemic to Yunnan Province, China.</title>
        <authorList>
            <person name="Yang J."/>
            <person name="Wariss H.M."/>
            <person name="Tao L."/>
            <person name="Zhang R."/>
            <person name="Yun Q."/>
            <person name="Hollingsworth P."/>
            <person name="Dao Z."/>
            <person name="Luo G."/>
            <person name="Guo H."/>
            <person name="Ma Y."/>
            <person name="Sun W."/>
        </authorList>
    </citation>
    <scope>NUCLEOTIDE SEQUENCE [LARGE SCALE GENOMIC DNA]</scope>
    <source>
        <strain evidence="7">cv. br00</strain>
    </source>
</reference>
<gene>
    <name evidence="6" type="ORF">DKX38_005431</name>
</gene>
<dbReference type="Gene3D" id="3.30.200.20">
    <property type="entry name" value="Phosphorylase Kinase, domain 1"/>
    <property type="match status" value="1"/>
</dbReference>
<dbReference type="PANTHER" id="PTHR32099:SF42">
    <property type="entry name" value="CYSTEINE-RICH RECEPTOR-LIKE PROTEIN KINASE 9-RELATED"/>
    <property type="match status" value="1"/>
</dbReference>
<protein>
    <recommendedName>
        <fullName evidence="5">Gnk2-homologous domain-containing protein</fullName>
    </recommendedName>
</protein>
<proteinExistence type="predicted"/>
<feature type="region of interest" description="Disordered" evidence="3">
    <location>
        <begin position="157"/>
        <end position="180"/>
    </location>
</feature>
<evidence type="ECO:0000256" key="3">
    <source>
        <dbReference type="SAM" id="MobiDB-lite"/>
    </source>
</evidence>
<evidence type="ECO:0000256" key="1">
    <source>
        <dbReference type="ARBA" id="ARBA00022729"/>
    </source>
</evidence>
<dbReference type="Proteomes" id="UP000326939">
    <property type="component" value="Chromosome 4"/>
</dbReference>
<keyword evidence="7" id="KW-1185">Reference proteome</keyword>
<dbReference type="InterPro" id="IPR002902">
    <property type="entry name" value="GNK2"/>
</dbReference>
<feature type="transmembrane region" description="Helical" evidence="4">
    <location>
        <begin position="188"/>
        <end position="212"/>
    </location>
</feature>
<keyword evidence="4" id="KW-0472">Membrane</keyword>
<dbReference type="EMBL" id="VDCV01000004">
    <property type="protein sequence ID" value="KAB5560474.1"/>
    <property type="molecule type" value="Genomic_DNA"/>
</dbReference>
<evidence type="ECO:0000256" key="2">
    <source>
        <dbReference type="ARBA" id="ARBA00022737"/>
    </source>
</evidence>
<organism evidence="6 7">
    <name type="scientific">Salix brachista</name>
    <dbReference type="NCBI Taxonomy" id="2182728"/>
    <lineage>
        <taxon>Eukaryota</taxon>
        <taxon>Viridiplantae</taxon>
        <taxon>Streptophyta</taxon>
        <taxon>Embryophyta</taxon>
        <taxon>Tracheophyta</taxon>
        <taxon>Spermatophyta</taxon>
        <taxon>Magnoliopsida</taxon>
        <taxon>eudicotyledons</taxon>
        <taxon>Gunneridae</taxon>
        <taxon>Pentapetalae</taxon>
        <taxon>rosids</taxon>
        <taxon>fabids</taxon>
        <taxon>Malpighiales</taxon>
        <taxon>Salicaceae</taxon>
        <taxon>Saliceae</taxon>
        <taxon>Salix</taxon>
    </lineage>
</organism>
<keyword evidence="2" id="KW-0677">Repeat</keyword>
<feature type="compositionally biased region" description="Pro residues" evidence="3">
    <location>
        <begin position="157"/>
        <end position="173"/>
    </location>
</feature>
<dbReference type="Pfam" id="PF01657">
    <property type="entry name" value="Stress-antifung"/>
    <property type="match status" value="1"/>
</dbReference>
<dbReference type="InterPro" id="IPR038408">
    <property type="entry name" value="GNK2_sf"/>
</dbReference>
<keyword evidence="4" id="KW-0812">Transmembrane</keyword>
<dbReference type="PROSITE" id="PS51473">
    <property type="entry name" value="GNK2"/>
    <property type="match status" value="1"/>
</dbReference>
<keyword evidence="4" id="KW-1133">Transmembrane helix</keyword>
<dbReference type="CDD" id="cd23509">
    <property type="entry name" value="Gnk2-like"/>
    <property type="match status" value="1"/>
</dbReference>
<accession>A0A5N5MZP0</accession>
<evidence type="ECO:0000313" key="6">
    <source>
        <dbReference type="EMBL" id="KAB5560474.1"/>
    </source>
</evidence>
<dbReference type="SUPFAM" id="SSF56112">
    <property type="entry name" value="Protein kinase-like (PK-like)"/>
    <property type="match status" value="1"/>
</dbReference>
<feature type="domain" description="Gnk2-homologous" evidence="5">
    <location>
        <begin position="27"/>
        <end position="153"/>
    </location>
</feature>
<dbReference type="PANTHER" id="PTHR32099">
    <property type="entry name" value="CYSTEINE-RICH REPEAT SECRETORY PROTEIN"/>
    <property type="match status" value="1"/>
</dbReference>
<keyword evidence="1" id="KW-0732">Signal</keyword>
<dbReference type="Gene3D" id="3.30.430.20">
    <property type="entry name" value="Gnk2 domain, C-X8-C-X2-C motif"/>
    <property type="match status" value="2"/>
</dbReference>
<sequence>MDYFLIWLSVSYSVILYSPLIAAQQFEYRFHICTDNSTYTANSSFPSNLNATLSSLYENASRSDGFGSISVGKNSDRVFALFLCRGDDSPESCRGCIKTARDEIKIRCPNYKEAIIWICLSGRVSDIPSCCSGKLGGNVLTPSCSIRFETYPFYTAPPAPPPPASSPSPPTPPTTALNPSGKDRVSTVVIVAIVILFGVSIVLWICMGFCFLRRRRRARKNRESVEENDVGDEITTVESLQFDLSTIEAATNNFSPDNKLGEGGFGEVYNVSNLQCI</sequence>
<dbReference type="InterPro" id="IPR011009">
    <property type="entry name" value="Kinase-like_dom_sf"/>
</dbReference>
<dbReference type="AlphaFoldDB" id="A0A5N5MZP0"/>
<evidence type="ECO:0000313" key="7">
    <source>
        <dbReference type="Proteomes" id="UP000326939"/>
    </source>
</evidence>
<evidence type="ECO:0000259" key="5">
    <source>
        <dbReference type="PROSITE" id="PS51473"/>
    </source>
</evidence>
<evidence type="ECO:0000256" key="4">
    <source>
        <dbReference type="SAM" id="Phobius"/>
    </source>
</evidence>
<comment type="caution">
    <text evidence="6">The sequence shown here is derived from an EMBL/GenBank/DDBJ whole genome shotgun (WGS) entry which is preliminary data.</text>
</comment>